<dbReference type="PANTHER" id="PTHR38592">
    <property type="entry name" value="BLL4819 PROTEIN"/>
    <property type="match status" value="1"/>
</dbReference>
<evidence type="ECO:0000313" key="2">
    <source>
        <dbReference type="EMBL" id="TWF71619.1"/>
    </source>
</evidence>
<dbReference type="InterPro" id="IPR014550">
    <property type="entry name" value="UCP028704_OpgC"/>
</dbReference>
<dbReference type="EMBL" id="VIWT01000009">
    <property type="protein sequence ID" value="TWF71619.1"/>
    <property type="molecule type" value="Genomic_DNA"/>
</dbReference>
<evidence type="ECO:0000313" key="3">
    <source>
        <dbReference type="EMBL" id="TWF91565.1"/>
    </source>
</evidence>
<comment type="caution">
    <text evidence="2">The sequence shown here is derived from an EMBL/GenBank/DDBJ whole genome shotgun (WGS) entry which is preliminary data.</text>
</comment>
<name>A0A561S9S4_9ACTN</name>
<keyword evidence="1" id="KW-0812">Transmembrane</keyword>
<protein>
    <recommendedName>
        <fullName evidence="5">OpgC protein</fullName>
    </recommendedName>
</protein>
<dbReference type="Proteomes" id="UP000317940">
    <property type="component" value="Unassembled WGS sequence"/>
</dbReference>
<accession>A0A561S9S4</accession>
<dbReference type="PANTHER" id="PTHR38592:SF3">
    <property type="entry name" value="BLL4819 PROTEIN"/>
    <property type="match status" value="1"/>
</dbReference>
<feature type="transmembrane region" description="Helical" evidence="1">
    <location>
        <begin position="176"/>
        <end position="193"/>
    </location>
</feature>
<sequence>MRGYYVAILAAVHLDYLPSLLGDVDGRGSLLVSEAENFFLIAGLLVGMLRRRDLERHGAARMARNSWQRAGRLYLVAVTLTLLFTCIGRLAAARGVTAVKVGLDTGSSPAALLWRAAMLRYTYGWADFLTFYVPMFLLVPLAVWLLSRRLAALVVLLAYAGYVLPSQFATGAASPFLQWGVYFFLGTVAGYHWDDLRGWVGRLAPRRRLTLRWALVLAAVLIYAAGTVLLYHPEWTSSPLYNELFQNNRLGLLRPVIAPVSAAGTYVLIRRFEAPIARTVGKVLLPFGRNSLYVYVAQSFFIFLVPFVFGPRGFWFNTSVDLTIIAVVFCAVRTRFLAFLLPGA</sequence>
<proteinExistence type="predicted"/>
<feature type="transmembrane region" description="Helical" evidence="1">
    <location>
        <begin position="252"/>
        <end position="269"/>
    </location>
</feature>
<feature type="transmembrane region" description="Helical" evidence="1">
    <location>
        <begin position="30"/>
        <end position="49"/>
    </location>
</feature>
<reference evidence="2 4" key="1">
    <citation type="submission" date="2019-06" db="EMBL/GenBank/DDBJ databases">
        <title>Sequencing the genomes of 1000 actinobacteria strains.</title>
        <authorList>
            <person name="Klenk H.-P."/>
        </authorList>
    </citation>
    <scope>NUCLEOTIDE SEQUENCE [LARGE SCALE GENOMIC DNA]</scope>
    <source>
        <strain evidence="2 4">DSM 44826</strain>
    </source>
</reference>
<feature type="transmembrane region" description="Helical" evidence="1">
    <location>
        <begin position="322"/>
        <end position="341"/>
    </location>
</feature>
<gene>
    <name evidence="3" type="ORF">FHX73_12680</name>
    <name evidence="2" type="ORF">FHX73_19249</name>
</gene>
<keyword evidence="1" id="KW-0472">Membrane</keyword>
<feature type="transmembrane region" description="Helical" evidence="1">
    <location>
        <begin position="213"/>
        <end position="232"/>
    </location>
</feature>
<dbReference type="EMBL" id="VIWT01000002">
    <property type="protein sequence ID" value="TWF91565.1"/>
    <property type="molecule type" value="Genomic_DNA"/>
</dbReference>
<organism evidence="2 4">
    <name type="scientific">Kitasatospora viridis</name>
    <dbReference type="NCBI Taxonomy" id="281105"/>
    <lineage>
        <taxon>Bacteria</taxon>
        <taxon>Bacillati</taxon>
        <taxon>Actinomycetota</taxon>
        <taxon>Actinomycetes</taxon>
        <taxon>Kitasatosporales</taxon>
        <taxon>Streptomycetaceae</taxon>
        <taxon>Kitasatospora</taxon>
    </lineage>
</organism>
<dbReference type="Pfam" id="PF10129">
    <property type="entry name" value="OpgC_C"/>
    <property type="match status" value="1"/>
</dbReference>
<feature type="transmembrane region" description="Helical" evidence="1">
    <location>
        <begin position="290"/>
        <end position="310"/>
    </location>
</feature>
<keyword evidence="4" id="KW-1185">Reference proteome</keyword>
<evidence type="ECO:0008006" key="5">
    <source>
        <dbReference type="Google" id="ProtNLM"/>
    </source>
</evidence>
<feature type="transmembrane region" description="Helical" evidence="1">
    <location>
        <begin position="123"/>
        <end position="143"/>
    </location>
</feature>
<evidence type="ECO:0000313" key="4">
    <source>
        <dbReference type="Proteomes" id="UP000317940"/>
    </source>
</evidence>
<feature type="transmembrane region" description="Helical" evidence="1">
    <location>
        <begin position="150"/>
        <end position="170"/>
    </location>
</feature>
<keyword evidence="1" id="KW-1133">Transmembrane helix</keyword>
<feature type="transmembrane region" description="Helical" evidence="1">
    <location>
        <begin position="70"/>
        <end position="92"/>
    </location>
</feature>
<dbReference type="AlphaFoldDB" id="A0A561S9S4"/>
<evidence type="ECO:0000256" key="1">
    <source>
        <dbReference type="SAM" id="Phobius"/>
    </source>
</evidence>